<keyword evidence="1" id="KW-0677">Repeat</keyword>
<evidence type="ECO:0000313" key="6">
    <source>
        <dbReference type="Proteomes" id="UP001501469"/>
    </source>
</evidence>
<dbReference type="Pfam" id="PF00431">
    <property type="entry name" value="CUB"/>
    <property type="match status" value="2"/>
</dbReference>
<name>A0ABP7UHX9_9BACT</name>
<dbReference type="InterPro" id="IPR000859">
    <property type="entry name" value="CUB_dom"/>
</dbReference>
<dbReference type="InterPro" id="IPR035914">
    <property type="entry name" value="Sperma_CUB_dom_sf"/>
</dbReference>
<gene>
    <name evidence="5" type="ORF">GCM10022409_30480</name>
</gene>
<keyword evidence="6" id="KW-1185">Reference proteome</keyword>
<dbReference type="InterPro" id="IPR013783">
    <property type="entry name" value="Ig-like_fold"/>
</dbReference>
<feature type="domain" description="CUB" evidence="4">
    <location>
        <begin position="1133"/>
        <end position="1240"/>
    </location>
</feature>
<dbReference type="SMART" id="SM00042">
    <property type="entry name" value="CUB"/>
    <property type="match status" value="2"/>
</dbReference>
<feature type="domain" description="CUB" evidence="4">
    <location>
        <begin position="37"/>
        <end position="150"/>
    </location>
</feature>
<dbReference type="CDD" id="cd00041">
    <property type="entry name" value="CUB"/>
    <property type="match status" value="2"/>
</dbReference>
<proteinExistence type="predicted"/>
<evidence type="ECO:0000256" key="3">
    <source>
        <dbReference type="SAM" id="SignalP"/>
    </source>
</evidence>
<dbReference type="Pfam" id="PF07705">
    <property type="entry name" value="CARDB"/>
    <property type="match status" value="9"/>
</dbReference>
<evidence type="ECO:0000313" key="5">
    <source>
        <dbReference type="EMBL" id="GAA4042386.1"/>
    </source>
</evidence>
<organism evidence="5 6">
    <name type="scientific">Hymenobacter glaciei</name>
    <dbReference type="NCBI Taxonomy" id="877209"/>
    <lineage>
        <taxon>Bacteria</taxon>
        <taxon>Pseudomonadati</taxon>
        <taxon>Bacteroidota</taxon>
        <taxon>Cytophagia</taxon>
        <taxon>Cytophagales</taxon>
        <taxon>Hymenobacteraceae</taxon>
        <taxon>Hymenobacter</taxon>
    </lineage>
</organism>
<dbReference type="InterPro" id="IPR011635">
    <property type="entry name" value="CARDB"/>
</dbReference>
<feature type="signal peptide" evidence="3">
    <location>
        <begin position="1"/>
        <end position="29"/>
    </location>
</feature>
<evidence type="ECO:0000259" key="4">
    <source>
        <dbReference type="PROSITE" id="PS01180"/>
    </source>
</evidence>
<protein>
    <recommendedName>
        <fullName evidence="4">CUB domain-containing protein</fullName>
    </recommendedName>
</protein>
<evidence type="ECO:0000256" key="2">
    <source>
        <dbReference type="ARBA" id="ARBA00023157"/>
    </source>
</evidence>
<sequence length="1458" mass="149736">MGQLRASRQLASIWLLLLVGLAVPAALHAQTYQLPQAGATTITTCAGTLYDDGGPNGTYSTYANGTTTILPGTAGSKVRLQFNTVVVESYYDHLYVYDGTSTAAPLLGSYDSYNQPGTLYGTTASGALTVRLTSDGVGQYAGFAATIGCVTTIPPQAQPDLAVQGAQLSPTSVVAGGSTYASSSVYNLSGASANSSSMGYYLSTNAVLDAGDVFLNSTYGYAIGVGQSSGHYTTLTVPVGTTAGSYYVLFAADYQNQVAESNESNNVTAVSFTVTPPSFDLTIQQPNISPTNPAPGTPLYMSCYINNQGNSTTTSSSVGFYLSNDATLDAADQLLTSQYGAQLYTNYPSQRYGTAAVPNNLAPGTYYILFVADYQNQVAETNETNNVSALSFTVNPPGIDLVIQQEQLYPSSTVAGNSVQVNCTVFNQGNVAASSSTAGFYLSTNTTFDANDVLLSTSTGYSLPAYQTSTRYANPTIPVGTAPGNYYVLFVADPANAVAEVNETNNVRSLALSIVAATVDLTNNSVYLSATSVTAGGSTQASSYLYNQGNALASPATLGYYLSTNQTLDANDVLLANNTGTVYGGSYSSRYATITVPTGTPIGSYYVLFVADYLSQLAETNESNNVSAVALQVVAPSIDLFTSQPYLSPSVSAPNGVISASSYIQNQGNSTAPSSNIGYYLSTNTVFDASDVLLLNSPGSTLIAGGYTSRYNNLTLPANTAIGSYYVLFVADPTNVVAESNETNNVSSYSLQVVAPVVDLFTSQAYLSPSVTTPNGTTNASCYIQNQGNSTASSSNVGYYLSTNTVFDAADVLLLNSPGTTLIGGGYQTRYNTLTVPAGTATGNYYVLFVADPTNVVAESNEANNVSSYSLQVVAPSIDLITSQPYLSTSVSAAGNVLSTTCYIQNQGNTTAPSSNVGYYLSTNTVFDAADVLLLNSPGTALASGGYQTRYNNITIPVGTVAGSYYVLFVADPTNVVAETNEANNVSSASLLLLAPGVDLIPQQPQLSATNATPGFGIQGACNIVNSGTSTAPSSTLGFYLSTDQTFDANDVQLATVTGPSLGSGQTTNRGATLVVPTGTAAGSYYVLFVADPANGVAETNETNNVASLSLVVNPPFSGNVVPISGVATVTSCSTSVYDNGGLSNYADNSSGSLTLLPATSGALVQLTFTSFDTEYGYDFVSIYDGTSANAPLLGTYSGSLNNQLPLPLTATNAAGALTVVFGSDGYVNAAGFAATVSCVSAPQADLLLTQIGASPSTVAAGKTVNLTATVANQGGGPANASAVGFYLSTDQVLSANDVLLGTSPGGGLGLNLTASRPLTAAVPATTTPGSYYVIFVADPANAVAETNETNNVAALRLTVTQATATRDQTGGYTVAVAPNPVASGQTLVLALEGDRPTGAATLTLYNALGQRVQSQPLQLGPGRARRAEVATQGLATGVYTLRLTGAGLSITRRVLIN</sequence>
<accession>A0ABP7UHX9</accession>
<keyword evidence="3" id="KW-0732">Signal</keyword>
<dbReference type="Gene3D" id="2.60.40.10">
    <property type="entry name" value="Immunoglobulins"/>
    <property type="match status" value="9"/>
</dbReference>
<dbReference type="Proteomes" id="UP001501469">
    <property type="component" value="Unassembled WGS sequence"/>
</dbReference>
<feature type="chain" id="PRO_5046021384" description="CUB domain-containing protein" evidence="3">
    <location>
        <begin position="30"/>
        <end position="1458"/>
    </location>
</feature>
<reference evidence="6" key="1">
    <citation type="journal article" date="2019" name="Int. J. Syst. Evol. Microbiol.">
        <title>The Global Catalogue of Microorganisms (GCM) 10K type strain sequencing project: providing services to taxonomists for standard genome sequencing and annotation.</title>
        <authorList>
            <consortium name="The Broad Institute Genomics Platform"/>
            <consortium name="The Broad Institute Genome Sequencing Center for Infectious Disease"/>
            <person name="Wu L."/>
            <person name="Ma J."/>
        </authorList>
    </citation>
    <scope>NUCLEOTIDE SEQUENCE [LARGE SCALE GENOMIC DNA]</scope>
    <source>
        <strain evidence="6">JCM 17225</strain>
    </source>
</reference>
<dbReference type="InterPro" id="IPR026444">
    <property type="entry name" value="Secre_tail"/>
</dbReference>
<dbReference type="PROSITE" id="PS01180">
    <property type="entry name" value="CUB"/>
    <property type="match status" value="2"/>
</dbReference>
<dbReference type="Gene3D" id="2.60.120.290">
    <property type="entry name" value="Spermadhesin, CUB domain"/>
    <property type="match status" value="2"/>
</dbReference>
<keyword evidence="2" id="KW-1015">Disulfide bond</keyword>
<dbReference type="PANTHER" id="PTHR24251">
    <property type="entry name" value="OVOCHYMASE-RELATED"/>
    <property type="match status" value="1"/>
</dbReference>
<evidence type="ECO:0000256" key="1">
    <source>
        <dbReference type="ARBA" id="ARBA00022737"/>
    </source>
</evidence>
<dbReference type="PANTHER" id="PTHR24251:SF50">
    <property type="entry name" value="ATTRACTIN-LIKE 1A"/>
    <property type="match status" value="1"/>
</dbReference>
<dbReference type="NCBIfam" id="TIGR04183">
    <property type="entry name" value="Por_Secre_tail"/>
    <property type="match status" value="1"/>
</dbReference>
<comment type="caution">
    <text evidence="5">The sequence shown here is derived from an EMBL/GenBank/DDBJ whole genome shotgun (WGS) entry which is preliminary data.</text>
</comment>
<dbReference type="SUPFAM" id="SSF49854">
    <property type="entry name" value="Spermadhesin, CUB domain"/>
    <property type="match status" value="2"/>
</dbReference>
<dbReference type="EMBL" id="BAABDK010000024">
    <property type="protein sequence ID" value="GAA4042386.1"/>
    <property type="molecule type" value="Genomic_DNA"/>
</dbReference>